<proteinExistence type="predicted"/>
<evidence type="ECO:0000313" key="2">
    <source>
        <dbReference type="EMBL" id="CAG2206309.1"/>
    </source>
</evidence>
<feature type="region of interest" description="Disordered" evidence="1">
    <location>
        <begin position="214"/>
        <end position="238"/>
    </location>
</feature>
<dbReference type="Gene3D" id="3.30.40.10">
    <property type="entry name" value="Zinc/RING finger domain, C3HC4 (zinc finger)"/>
    <property type="match status" value="1"/>
</dbReference>
<feature type="compositionally biased region" description="Low complexity" evidence="1">
    <location>
        <begin position="214"/>
        <end position="229"/>
    </location>
</feature>
<dbReference type="EMBL" id="CAJPWZ010001046">
    <property type="protein sequence ID" value="CAG2206309.1"/>
    <property type="molecule type" value="Genomic_DNA"/>
</dbReference>
<dbReference type="InterPro" id="IPR013083">
    <property type="entry name" value="Znf_RING/FYVE/PHD"/>
</dbReference>
<dbReference type="AlphaFoldDB" id="A0A8S3RHR8"/>
<evidence type="ECO:0008006" key="4">
    <source>
        <dbReference type="Google" id="ProtNLM"/>
    </source>
</evidence>
<comment type="caution">
    <text evidence="2">The sequence shown here is derived from an EMBL/GenBank/DDBJ whole genome shotgun (WGS) entry which is preliminary data.</text>
</comment>
<organism evidence="2 3">
    <name type="scientific">Mytilus edulis</name>
    <name type="common">Blue mussel</name>
    <dbReference type="NCBI Taxonomy" id="6550"/>
    <lineage>
        <taxon>Eukaryota</taxon>
        <taxon>Metazoa</taxon>
        <taxon>Spiralia</taxon>
        <taxon>Lophotrochozoa</taxon>
        <taxon>Mollusca</taxon>
        <taxon>Bivalvia</taxon>
        <taxon>Autobranchia</taxon>
        <taxon>Pteriomorphia</taxon>
        <taxon>Mytilida</taxon>
        <taxon>Mytiloidea</taxon>
        <taxon>Mytilidae</taxon>
        <taxon>Mytilinae</taxon>
        <taxon>Mytilus</taxon>
    </lineage>
</organism>
<evidence type="ECO:0000313" key="3">
    <source>
        <dbReference type="Proteomes" id="UP000683360"/>
    </source>
</evidence>
<gene>
    <name evidence="2" type="ORF">MEDL_20631</name>
</gene>
<evidence type="ECO:0000256" key="1">
    <source>
        <dbReference type="SAM" id="MobiDB-lite"/>
    </source>
</evidence>
<accession>A0A8S3RHR8</accession>
<keyword evidence="3" id="KW-1185">Reference proteome</keyword>
<dbReference type="OrthoDB" id="8058166at2759"/>
<name>A0A8S3RHR8_MYTED</name>
<reference evidence="2" key="1">
    <citation type="submission" date="2021-03" db="EMBL/GenBank/DDBJ databases">
        <authorList>
            <person name="Bekaert M."/>
        </authorList>
    </citation>
    <scope>NUCLEOTIDE SEQUENCE</scope>
</reference>
<sequence length="386" mass="43658">MSLNRLTKFQAKYRLPYGNVKTHTPVVLTDSKGRWLQGKETHQSEREIIWWSKSSEKVQKRVQYLENIIAGKVKTLGNIWLYVWLGTCDLTSKQGKYISLTSQTGDETIDHIIEYFNQIINIIKNILAVNEEASLNNIGCEGCDELYHYNCVGLTRADINKLDPNSPFICVSCNENDLYDPNSDNTIHPIAASTEESSTPIILCPDQNDQVLQNQLSQPAPSSQPSITPLQSSDQPTPSVCELKLEKRIREQEKTINLLQKREKLIGGGETQNTFTKDQQPCQCAKPTYFQQSQTPLDYQYLNLQRQIEIQALESRLKAVETQTMQNLSIQTAMTTQLAIQIQQQTINRLQSQTVMPPTPCQRKCFSTATISTWNATTSIPASLPS</sequence>
<protein>
    <recommendedName>
        <fullName evidence="4">PHD-type domain-containing protein</fullName>
    </recommendedName>
</protein>
<dbReference type="Proteomes" id="UP000683360">
    <property type="component" value="Unassembled WGS sequence"/>
</dbReference>
<dbReference type="SUPFAM" id="SSF57903">
    <property type="entry name" value="FYVE/PHD zinc finger"/>
    <property type="match status" value="1"/>
</dbReference>
<dbReference type="InterPro" id="IPR011011">
    <property type="entry name" value="Znf_FYVE_PHD"/>
</dbReference>